<evidence type="ECO:0000256" key="2">
    <source>
        <dbReference type="ARBA" id="ARBA00022638"/>
    </source>
</evidence>
<reference evidence="4 5" key="1">
    <citation type="submission" date="2018-01" db="EMBL/GenBank/DDBJ databases">
        <title>Whole genome sequencing of Histamine producing bacteria.</title>
        <authorList>
            <person name="Butler K."/>
        </authorList>
    </citation>
    <scope>NUCLEOTIDE SEQUENCE [LARGE SCALE GENOMIC DNA]</scope>
    <source>
        <strain evidence="4 5">JCM 12947</strain>
    </source>
</reference>
<dbReference type="PANTHER" id="PTHR37406:SF1">
    <property type="entry name" value="T4-TYPE LYSOZYME 1-RELATED"/>
    <property type="match status" value="1"/>
</dbReference>
<keyword evidence="1" id="KW-0929">Antimicrobial</keyword>
<dbReference type="Pfam" id="PF16754">
    <property type="entry name" value="Pesticin"/>
    <property type="match status" value="1"/>
</dbReference>
<evidence type="ECO:0000259" key="3">
    <source>
        <dbReference type="Pfam" id="PF16754"/>
    </source>
</evidence>
<name>A0A2T3JH60_9GAMM</name>
<dbReference type="InterPro" id="IPR031922">
    <property type="entry name" value="Pesticin_C"/>
</dbReference>
<accession>A0A2T3JH60</accession>
<evidence type="ECO:0000256" key="1">
    <source>
        <dbReference type="ARBA" id="ARBA00022529"/>
    </source>
</evidence>
<dbReference type="GO" id="GO:0042742">
    <property type="term" value="P:defense response to bacterium"/>
    <property type="evidence" value="ECO:0007669"/>
    <property type="project" value="UniProtKB-KW"/>
</dbReference>
<proteinExistence type="predicted"/>
<comment type="caution">
    <text evidence="4">The sequence shown here is derived from an EMBL/GenBank/DDBJ whole genome shotgun (WGS) entry which is preliminary data.</text>
</comment>
<dbReference type="GO" id="GO:0031640">
    <property type="term" value="P:killing of cells of another organism"/>
    <property type="evidence" value="ECO:0007669"/>
    <property type="project" value="UniProtKB-KW"/>
</dbReference>
<organism evidence="4 5">
    <name type="scientific">Photobacterium frigidiphilum</name>
    <dbReference type="NCBI Taxonomy" id="264736"/>
    <lineage>
        <taxon>Bacteria</taxon>
        <taxon>Pseudomonadati</taxon>
        <taxon>Pseudomonadota</taxon>
        <taxon>Gammaproteobacteria</taxon>
        <taxon>Vibrionales</taxon>
        <taxon>Vibrionaceae</taxon>
        <taxon>Photobacterium</taxon>
    </lineage>
</organism>
<dbReference type="Gene3D" id="1.10.530.40">
    <property type="match status" value="1"/>
</dbReference>
<evidence type="ECO:0000313" key="4">
    <source>
        <dbReference type="EMBL" id="PSU48282.1"/>
    </source>
</evidence>
<dbReference type="InterPro" id="IPR023347">
    <property type="entry name" value="Lysozyme_dom_sf"/>
</dbReference>
<evidence type="ECO:0000313" key="5">
    <source>
        <dbReference type="Proteomes" id="UP000240987"/>
    </source>
</evidence>
<dbReference type="PANTHER" id="PTHR37406">
    <property type="entry name" value="T4-TYPE LYSOZYME 1-RELATED"/>
    <property type="match status" value="1"/>
</dbReference>
<keyword evidence="5" id="KW-1185">Reference proteome</keyword>
<keyword evidence="2" id="KW-0081">Bacteriolytic enzyme</keyword>
<dbReference type="InterPro" id="IPR023346">
    <property type="entry name" value="Lysozyme-like_dom_sf"/>
</dbReference>
<feature type="domain" description="Pesticin C-terminal" evidence="3">
    <location>
        <begin position="105"/>
        <end position="179"/>
    </location>
</feature>
<sequence>MIRSAYYVVKKIDKRKHVMLTAMEKQILRKNLEKYEGRIEHMYKDTKGFITVGVGHLIKDLTAAQALDFIHQTTNKKSTKEEIKIDFESVKNSPAGLFASIYKNRTKLKLTPSTIDKITNKHIDDFESELKRLYGAVEFTQFPSEVKLALFDMIFNLGMTKLRNGFPNFNKSIKAKDWNKAANESNRLDIALARNKYVKELLNKAAKSTKL</sequence>
<dbReference type="EMBL" id="PYMJ01000010">
    <property type="protein sequence ID" value="PSU48282.1"/>
    <property type="molecule type" value="Genomic_DNA"/>
</dbReference>
<dbReference type="InterPro" id="IPR052619">
    <property type="entry name" value="Phage_lysozyme-like"/>
</dbReference>
<gene>
    <name evidence="4" type="ORF">C9J12_11730</name>
</gene>
<protein>
    <recommendedName>
        <fullName evidence="3">Pesticin C-terminal domain-containing protein</fullName>
    </recommendedName>
</protein>
<dbReference type="OrthoDB" id="1523598at2"/>
<dbReference type="Proteomes" id="UP000240987">
    <property type="component" value="Unassembled WGS sequence"/>
</dbReference>
<dbReference type="GO" id="GO:0003796">
    <property type="term" value="F:lysozyme activity"/>
    <property type="evidence" value="ECO:0007669"/>
    <property type="project" value="InterPro"/>
</dbReference>
<dbReference type="SUPFAM" id="SSF53955">
    <property type="entry name" value="Lysozyme-like"/>
    <property type="match status" value="1"/>
</dbReference>
<dbReference type="AlphaFoldDB" id="A0A2T3JH60"/>